<keyword evidence="1" id="KW-0812">Transmembrane</keyword>
<gene>
    <name evidence="2" type="ORF">BCY86_03570</name>
</gene>
<keyword evidence="1" id="KW-0472">Membrane</keyword>
<dbReference type="InterPro" id="IPR048134">
    <property type="entry name" value="MXAN_5187-like"/>
</dbReference>
<feature type="transmembrane region" description="Helical" evidence="1">
    <location>
        <begin position="307"/>
        <end position="331"/>
    </location>
</feature>
<evidence type="ECO:0000313" key="3">
    <source>
        <dbReference type="Proteomes" id="UP000185544"/>
    </source>
</evidence>
<reference evidence="2 3" key="1">
    <citation type="submission" date="2016-08" db="EMBL/GenBank/DDBJ databases">
        <title>Identification and validation of antigenic proteins from Pajaroellobacter abortibovis using de-novo genome sequence assembly and reverse vaccinology.</title>
        <authorList>
            <person name="Welly B.T."/>
            <person name="Miller M.R."/>
            <person name="Stott J.L."/>
            <person name="Blanchard M.T."/>
            <person name="Islas-Trejo A.D."/>
            <person name="O'Rourke S.M."/>
            <person name="Young A.E."/>
            <person name="Medrano J.F."/>
            <person name="Van Eenennaam A.L."/>
        </authorList>
    </citation>
    <scope>NUCLEOTIDE SEQUENCE [LARGE SCALE GENOMIC DNA]</scope>
    <source>
        <strain evidence="2 3">BTF92-0548A/99-0131</strain>
    </source>
</reference>
<dbReference type="NCBIfam" id="NF041620">
    <property type="entry name" value="MXAN_5187_fam"/>
    <property type="match status" value="1"/>
</dbReference>
<dbReference type="OrthoDB" id="5488206at2"/>
<dbReference type="RefSeq" id="WP_075276506.1">
    <property type="nucleotide sequence ID" value="NZ_CP016908.1"/>
</dbReference>
<sequence>MLFRLWLVLLLILLGFGFYTWGLEEQKSYQGQIVWGDTMLASDSQRIEWLLQLETRRRLDALVVGSLDRDIQQHLMSANVQPHLLPNTSEGFRQALEAVQKKFPPEFQKTGLVIVDRQGRIVAHVDIPFLEGKEEGELGGYPAVYDALHGYARDDVWIFDHHLFWVVVRPVEFDITQPPVGAVLGLTEVDEPFVASIAQKTHVAFAFYADQRILIAHGFQGRQRENGLDHLLERVLKGVEEKEDYRLGGRSGVVPLGSEMKGIFTRLTGEAWHRGGGFVVIRPQVQKTPYYRLLEKLPRWQWQADELYAGLFFILLGIGGITFALLFFEFIQPVHRLKRGLDVWVRKGWPPSSWEQLRGVYRNIARSFTRIANGCEHHHLLFFSKLSPDQWVGQENPAWRPLYEEFLVIRHQCGEPTQGLTFGEFCRALYQEQALLMAKYRCQKVLFSSSIQNGRAVLKAVPSMVGTDSVER</sequence>
<dbReference type="NCBIfam" id="NF041621">
    <property type="entry name" value="MXAN_5187_C_dom"/>
    <property type="match status" value="1"/>
</dbReference>
<evidence type="ECO:0008006" key="4">
    <source>
        <dbReference type="Google" id="ProtNLM"/>
    </source>
</evidence>
<accession>A0A1L6MWF6</accession>
<dbReference type="STRING" id="1882918.BCY86_03570"/>
<protein>
    <recommendedName>
        <fullName evidence="4">Double Cache domain-containing protein</fullName>
    </recommendedName>
</protein>
<dbReference type="KEGG" id="pabo:BCY86_03570"/>
<organism evidence="2 3">
    <name type="scientific">Pajaroellobacter abortibovis</name>
    <dbReference type="NCBI Taxonomy" id="1882918"/>
    <lineage>
        <taxon>Bacteria</taxon>
        <taxon>Pseudomonadati</taxon>
        <taxon>Myxococcota</taxon>
        <taxon>Polyangia</taxon>
        <taxon>Polyangiales</taxon>
        <taxon>Polyangiaceae</taxon>
    </lineage>
</organism>
<evidence type="ECO:0000256" key="1">
    <source>
        <dbReference type="SAM" id="Phobius"/>
    </source>
</evidence>
<keyword evidence="1" id="KW-1133">Transmembrane helix</keyword>
<keyword evidence="3" id="KW-1185">Reference proteome</keyword>
<dbReference type="Proteomes" id="UP000185544">
    <property type="component" value="Chromosome"/>
</dbReference>
<proteinExistence type="predicted"/>
<evidence type="ECO:0000313" key="2">
    <source>
        <dbReference type="EMBL" id="APR99856.1"/>
    </source>
</evidence>
<dbReference type="AlphaFoldDB" id="A0A1L6MWF6"/>
<dbReference type="EMBL" id="CP016908">
    <property type="protein sequence ID" value="APR99856.1"/>
    <property type="molecule type" value="Genomic_DNA"/>
</dbReference>
<name>A0A1L6MWF6_9BACT</name>